<dbReference type="EMBL" id="BSFF01000009">
    <property type="protein sequence ID" value="GLK57183.1"/>
    <property type="molecule type" value="Genomic_DNA"/>
</dbReference>
<keyword evidence="5" id="KW-1185">Reference proteome</keyword>
<dbReference type="SUPFAM" id="SSF52317">
    <property type="entry name" value="Class I glutamine amidotransferase-like"/>
    <property type="match status" value="1"/>
</dbReference>
<evidence type="ECO:0000313" key="6">
    <source>
        <dbReference type="Proteomes" id="UP001143400"/>
    </source>
</evidence>
<keyword evidence="4" id="KW-0326">Glycosidase</keyword>
<organism evidence="3 6">
    <name type="scientific">Methylopila capsulata</name>
    <dbReference type="NCBI Taxonomy" id="61654"/>
    <lineage>
        <taxon>Bacteria</taxon>
        <taxon>Pseudomonadati</taxon>
        <taxon>Pseudomonadota</taxon>
        <taxon>Alphaproteobacteria</taxon>
        <taxon>Hyphomicrobiales</taxon>
        <taxon>Methylopilaceae</taxon>
        <taxon>Methylopila</taxon>
    </lineage>
</organism>
<dbReference type="Proteomes" id="UP000758856">
    <property type="component" value="Unassembled WGS sequence"/>
</dbReference>
<dbReference type="RefSeq" id="WP_204952038.1">
    <property type="nucleotide sequence ID" value="NZ_BSFF01000009.1"/>
</dbReference>
<dbReference type="GO" id="GO:0008233">
    <property type="term" value="F:peptidase activity"/>
    <property type="evidence" value="ECO:0007669"/>
    <property type="project" value="UniProtKB-KW"/>
</dbReference>
<comment type="similarity">
    <text evidence="1">Belongs to the peptidase C56 family.</text>
</comment>
<evidence type="ECO:0000313" key="5">
    <source>
        <dbReference type="Proteomes" id="UP000758856"/>
    </source>
</evidence>
<dbReference type="GO" id="GO:0006508">
    <property type="term" value="P:proteolysis"/>
    <property type="evidence" value="ECO:0007669"/>
    <property type="project" value="UniProtKB-KW"/>
</dbReference>
<dbReference type="InterPro" id="IPR002818">
    <property type="entry name" value="DJ-1/PfpI"/>
</dbReference>
<name>A0A9W6IVA5_9HYPH</name>
<reference evidence="3" key="1">
    <citation type="journal article" date="2014" name="Int. J. Syst. Evol. Microbiol.">
        <title>Complete genome sequence of Corynebacterium casei LMG S-19264T (=DSM 44701T), isolated from a smear-ripened cheese.</title>
        <authorList>
            <consortium name="US DOE Joint Genome Institute (JGI-PGF)"/>
            <person name="Walter F."/>
            <person name="Albersmeier A."/>
            <person name="Kalinowski J."/>
            <person name="Ruckert C."/>
        </authorList>
    </citation>
    <scope>NUCLEOTIDE SEQUENCE</scope>
    <source>
        <strain evidence="3">VKM B-1606</strain>
    </source>
</reference>
<accession>A0A9W6IVA5</accession>
<dbReference type="PROSITE" id="PS51276">
    <property type="entry name" value="PEPTIDASE_C56_PFPI"/>
    <property type="match status" value="1"/>
</dbReference>
<evidence type="ECO:0000259" key="2">
    <source>
        <dbReference type="Pfam" id="PF01965"/>
    </source>
</evidence>
<proteinExistence type="inferred from homology"/>
<dbReference type="InterPro" id="IPR029062">
    <property type="entry name" value="Class_I_gatase-like"/>
</dbReference>
<sequence length="190" mass="20225">MANRLDGRRIAVLATDGFEQVELTEPVKALKEAGAVVTVVSPKSGEIQGFVHDKPGQKVKVDQELASADAGSFDGLLIPGGLFNPDALRVDDRALSFTRSFFEAGKPVASICHGPQVLISAGLVKGRKMTGFKSIQQDLKNAGAIVSDEEVVTDQGLVTSRNPNDIPAFNAKIIEEFAEGRHDGQRRSAA</sequence>
<dbReference type="CDD" id="cd03134">
    <property type="entry name" value="GATase1_PfpI_like"/>
    <property type="match status" value="1"/>
</dbReference>
<dbReference type="EC" id="3.2.-.-" evidence="4"/>
<comment type="caution">
    <text evidence="3">The sequence shown here is derived from an EMBL/GenBank/DDBJ whole genome shotgun (WGS) entry which is preliminary data.</text>
</comment>
<reference evidence="3" key="3">
    <citation type="submission" date="2023-01" db="EMBL/GenBank/DDBJ databases">
        <authorList>
            <person name="Sun Q."/>
            <person name="Evtushenko L."/>
        </authorList>
    </citation>
    <scope>NUCLEOTIDE SEQUENCE</scope>
    <source>
        <strain evidence="3">VKM B-1606</strain>
    </source>
</reference>
<evidence type="ECO:0000313" key="3">
    <source>
        <dbReference type="EMBL" id="GLK57183.1"/>
    </source>
</evidence>
<keyword evidence="4" id="KW-0378">Hydrolase</keyword>
<gene>
    <name evidence="3" type="ORF">GCM10008170_32030</name>
    <name evidence="4" type="ORF">JOD31_003863</name>
</gene>
<protein>
    <submittedName>
        <fullName evidence="3 4">Protease</fullName>
        <ecNumber evidence="4">3.2.-.-</ecNumber>
    </submittedName>
</protein>
<dbReference type="InterPro" id="IPR006286">
    <property type="entry name" value="C56_PfpI-like"/>
</dbReference>
<dbReference type="GO" id="GO:0016798">
    <property type="term" value="F:hydrolase activity, acting on glycosyl bonds"/>
    <property type="evidence" value="ECO:0007669"/>
    <property type="project" value="UniProtKB-KW"/>
</dbReference>
<dbReference type="Pfam" id="PF01965">
    <property type="entry name" value="DJ-1_PfpI"/>
    <property type="match status" value="1"/>
</dbReference>
<evidence type="ECO:0000256" key="1">
    <source>
        <dbReference type="ARBA" id="ARBA00008542"/>
    </source>
</evidence>
<dbReference type="PANTHER" id="PTHR42733:SF12">
    <property type="entry name" value="PROTEINASE"/>
    <property type="match status" value="1"/>
</dbReference>
<reference evidence="4 5" key="2">
    <citation type="submission" date="2021-01" db="EMBL/GenBank/DDBJ databases">
        <title>Genomic Encyclopedia of Type Strains, Phase IV (KMG-IV): sequencing the most valuable type-strain genomes for metagenomic binning, comparative biology and taxonomic classification.</title>
        <authorList>
            <person name="Goeker M."/>
        </authorList>
    </citation>
    <scope>NUCLEOTIDE SEQUENCE [LARGE SCALE GENOMIC DNA]</scope>
    <source>
        <strain evidence="4 5">DSM 6130</strain>
    </source>
</reference>
<dbReference type="AlphaFoldDB" id="A0A9W6IVA5"/>
<dbReference type="EMBL" id="JAFBCY010000005">
    <property type="protein sequence ID" value="MBM7853602.1"/>
    <property type="molecule type" value="Genomic_DNA"/>
</dbReference>
<feature type="domain" description="DJ-1/PfpI" evidence="2">
    <location>
        <begin position="8"/>
        <end position="176"/>
    </location>
</feature>
<dbReference type="Proteomes" id="UP001143400">
    <property type="component" value="Unassembled WGS sequence"/>
</dbReference>
<evidence type="ECO:0000313" key="4">
    <source>
        <dbReference type="EMBL" id="MBM7853602.1"/>
    </source>
</evidence>
<dbReference type="Gene3D" id="3.40.50.880">
    <property type="match status" value="1"/>
</dbReference>
<dbReference type="PANTHER" id="PTHR42733">
    <property type="entry name" value="DJ-1 PROTEIN"/>
    <property type="match status" value="1"/>
</dbReference>
<keyword evidence="3" id="KW-0645">Protease</keyword>
<dbReference type="NCBIfam" id="TIGR01382">
    <property type="entry name" value="PfpI"/>
    <property type="match status" value="1"/>
</dbReference>